<evidence type="ECO:0000256" key="2">
    <source>
        <dbReference type="ARBA" id="ARBA00023242"/>
    </source>
</evidence>
<accession>A0ABR0VQ82</accession>
<dbReference type="EMBL" id="JABTTQ020000842">
    <property type="protein sequence ID" value="KAK6137402.1"/>
    <property type="molecule type" value="Genomic_DNA"/>
</dbReference>
<dbReference type="Pfam" id="PF06203">
    <property type="entry name" value="CCT"/>
    <property type="match status" value="1"/>
</dbReference>
<evidence type="ECO:0000259" key="4">
    <source>
        <dbReference type="PROSITE" id="PS51017"/>
    </source>
</evidence>
<dbReference type="InterPro" id="IPR045281">
    <property type="entry name" value="CONSTANS-like"/>
</dbReference>
<evidence type="ECO:0000313" key="6">
    <source>
        <dbReference type="Proteomes" id="UP001318860"/>
    </source>
</evidence>
<dbReference type="InterPro" id="IPR010402">
    <property type="entry name" value="CCT_domain"/>
</dbReference>
<gene>
    <name evidence="5" type="ORF">DH2020_028874</name>
</gene>
<comment type="subcellular location">
    <subcellularLocation>
        <location evidence="1 3">Nucleus</location>
    </subcellularLocation>
</comment>
<keyword evidence="6" id="KW-1185">Reference proteome</keyword>
<evidence type="ECO:0000256" key="3">
    <source>
        <dbReference type="PROSITE-ProRule" id="PRU00357"/>
    </source>
</evidence>
<evidence type="ECO:0000313" key="5">
    <source>
        <dbReference type="EMBL" id="KAK6137402.1"/>
    </source>
</evidence>
<organism evidence="5 6">
    <name type="scientific">Rehmannia glutinosa</name>
    <name type="common">Chinese foxglove</name>
    <dbReference type="NCBI Taxonomy" id="99300"/>
    <lineage>
        <taxon>Eukaryota</taxon>
        <taxon>Viridiplantae</taxon>
        <taxon>Streptophyta</taxon>
        <taxon>Embryophyta</taxon>
        <taxon>Tracheophyta</taxon>
        <taxon>Spermatophyta</taxon>
        <taxon>Magnoliopsida</taxon>
        <taxon>eudicotyledons</taxon>
        <taxon>Gunneridae</taxon>
        <taxon>Pentapetalae</taxon>
        <taxon>asterids</taxon>
        <taxon>lamiids</taxon>
        <taxon>Lamiales</taxon>
        <taxon>Orobanchaceae</taxon>
        <taxon>Rehmannieae</taxon>
        <taxon>Rehmannia</taxon>
    </lineage>
</organism>
<feature type="domain" description="CCT" evidence="4">
    <location>
        <begin position="217"/>
        <end position="259"/>
    </location>
</feature>
<dbReference type="PANTHER" id="PTHR31319:SF103">
    <property type="entry name" value="CCT MOTIF FAMILY PROTEIN"/>
    <property type="match status" value="1"/>
</dbReference>
<reference evidence="5 6" key="1">
    <citation type="journal article" date="2021" name="Comput. Struct. Biotechnol. J.">
        <title>De novo genome assembly of the potent medicinal plant Rehmannia glutinosa using nanopore technology.</title>
        <authorList>
            <person name="Ma L."/>
            <person name="Dong C."/>
            <person name="Song C."/>
            <person name="Wang X."/>
            <person name="Zheng X."/>
            <person name="Niu Y."/>
            <person name="Chen S."/>
            <person name="Feng W."/>
        </authorList>
    </citation>
    <scope>NUCLEOTIDE SEQUENCE [LARGE SCALE GENOMIC DNA]</scope>
    <source>
        <strain evidence="5">DH-2019</strain>
    </source>
</reference>
<keyword evidence="2 3" id="KW-0539">Nucleus</keyword>
<proteinExistence type="predicted"/>
<name>A0ABR0VQ82_REHGL</name>
<evidence type="ECO:0000256" key="1">
    <source>
        <dbReference type="ARBA" id="ARBA00004123"/>
    </source>
</evidence>
<sequence>MSSELFLFDNTFFTDPFSSIDHNPFEILQENGFIQENNQSLDQIANILLSSSPPSVQLESLSLSQLGNNTECSVLEVKTEEECQFNFDSFNNNGFGNCFNSPQSFDGGYETAVKLMQRSYSSNCFENNRQGFAFRPRFDCVLLESQNLQNQMLSSPEGGSSFDGGQMRRVCSTGDLQKVKTNMQTRNVLSSSPLSTEKSFMEEANNFKVGRYSAEERKERIDRYRAKRTQRNFNKTIKYACRKTLADNRPRIRGRFARNDEGGEIPKASMFQRYEDEDDLWIDGFHEEDDDGIAPIRGTFFNITASNQYHNYIY</sequence>
<dbReference type="Proteomes" id="UP001318860">
    <property type="component" value="Unassembled WGS sequence"/>
</dbReference>
<protein>
    <recommendedName>
        <fullName evidence="4">CCT domain-containing protein</fullName>
    </recommendedName>
</protein>
<dbReference type="PROSITE" id="PS51017">
    <property type="entry name" value="CCT"/>
    <property type="match status" value="1"/>
</dbReference>
<comment type="caution">
    <text evidence="5">The sequence shown here is derived from an EMBL/GenBank/DDBJ whole genome shotgun (WGS) entry which is preliminary data.</text>
</comment>
<dbReference type="PANTHER" id="PTHR31319">
    <property type="entry name" value="ZINC FINGER PROTEIN CONSTANS-LIKE 4"/>
    <property type="match status" value="1"/>
</dbReference>